<reference evidence="1 2" key="1">
    <citation type="submission" date="2016-02" db="EMBL/GenBank/DDBJ databases">
        <title>Species-wide whole genome sequencing reveals diversity, host range in Lonsdalea quercina.</title>
        <authorList>
            <person name="Li Y."/>
        </authorList>
    </citation>
    <scope>NUCLEOTIDE SEQUENCE [LARGE SCALE GENOMIC DNA]</scope>
    <source>
        <strain evidence="1 2">CFCC 12721</strain>
    </source>
</reference>
<evidence type="ECO:0000313" key="2">
    <source>
        <dbReference type="Proteomes" id="UP000250186"/>
    </source>
</evidence>
<name>A0ABX9EUA5_9GAMM</name>
<protein>
    <recommendedName>
        <fullName evidence="3">Lipoprotein</fullName>
    </recommendedName>
</protein>
<evidence type="ECO:0000313" key="1">
    <source>
        <dbReference type="EMBL" id="RAT38333.1"/>
    </source>
</evidence>
<dbReference type="EMBL" id="LUSW01000001">
    <property type="protein sequence ID" value="RAT38333.1"/>
    <property type="molecule type" value="Genomic_DNA"/>
</dbReference>
<dbReference type="RefSeq" id="WP_112092091.1">
    <property type="nucleotide sequence ID" value="NZ_LUSR01000001.1"/>
</dbReference>
<accession>A0ABX9EUA5</accession>
<proteinExistence type="predicted"/>
<evidence type="ECO:0008006" key="3">
    <source>
        <dbReference type="Google" id="ProtNLM"/>
    </source>
</evidence>
<dbReference type="Proteomes" id="UP000250186">
    <property type="component" value="Unassembled WGS sequence"/>
</dbReference>
<sequence length="168" mass="18536">MLRTALLVLFSLSLLGCDSQNKPLSSYQGFVITPGVGIKNLSLNDTVQQAESNFSKDFVVKNGYLHLPSKGIDASHGADNRIKAIFLYFRLPNYNAFNGITEKGIGINSSIEDVHKAYGPPTREGESVISEFGSVPGAHEHSITYENLGIEFTFWDRMLADIRVITPR</sequence>
<keyword evidence="2" id="KW-1185">Reference proteome</keyword>
<dbReference type="PROSITE" id="PS51257">
    <property type="entry name" value="PROKAR_LIPOPROTEIN"/>
    <property type="match status" value="1"/>
</dbReference>
<comment type="caution">
    <text evidence="1">The sequence shown here is derived from an EMBL/GenBank/DDBJ whole genome shotgun (WGS) entry which is preliminary data.</text>
</comment>
<gene>
    <name evidence="1" type="ORF">AU492_00725</name>
</gene>
<organism evidence="1 2">
    <name type="scientific">Lonsdalea populi</name>
    <dbReference type="NCBI Taxonomy" id="1172565"/>
    <lineage>
        <taxon>Bacteria</taxon>
        <taxon>Pseudomonadati</taxon>
        <taxon>Pseudomonadota</taxon>
        <taxon>Gammaproteobacteria</taxon>
        <taxon>Enterobacterales</taxon>
        <taxon>Pectobacteriaceae</taxon>
        <taxon>Lonsdalea</taxon>
    </lineage>
</organism>